<keyword evidence="1" id="KW-0446">Lipid-binding</keyword>
<dbReference type="PANTHER" id="PTHR33434:SF2">
    <property type="entry name" value="FATTY ACID-BINDING PROTEIN TM_1468"/>
    <property type="match status" value="1"/>
</dbReference>
<dbReference type="RefSeq" id="WP_008515182.1">
    <property type="nucleotide sequence ID" value="NZ_ACJM01000003.1"/>
</dbReference>
<dbReference type="Gene3D" id="3.40.50.10170">
    <property type="match status" value="1"/>
</dbReference>
<accession>C0GEE1</accession>
<comment type="caution">
    <text evidence="2">The sequence shown here is derived from an EMBL/GenBank/DDBJ whole genome shotgun (WGS) entry which is preliminary data.</text>
</comment>
<dbReference type="eggNOG" id="COG1307">
    <property type="taxonomic scope" value="Bacteria"/>
</dbReference>
<dbReference type="EMBL" id="ACJM01000003">
    <property type="protein sequence ID" value="EEG78435.1"/>
    <property type="molecule type" value="Genomic_DNA"/>
</dbReference>
<dbReference type="SUPFAM" id="SSF82549">
    <property type="entry name" value="DAK1/DegV-like"/>
    <property type="match status" value="1"/>
</dbReference>
<dbReference type="AlphaFoldDB" id="C0GEE1"/>
<dbReference type="STRING" id="555088.DealDRAFT_0850"/>
<dbReference type="Pfam" id="PF02645">
    <property type="entry name" value="DegV"/>
    <property type="match status" value="1"/>
</dbReference>
<gene>
    <name evidence="2" type="ORF">DealDRAFT_0850</name>
</gene>
<evidence type="ECO:0000313" key="2">
    <source>
        <dbReference type="EMBL" id="EEG78435.1"/>
    </source>
</evidence>
<organism evidence="2 3">
    <name type="scientific">Dethiobacter alkaliphilus AHT 1</name>
    <dbReference type="NCBI Taxonomy" id="555088"/>
    <lineage>
        <taxon>Bacteria</taxon>
        <taxon>Bacillati</taxon>
        <taxon>Bacillota</taxon>
        <taxon>Dethiobacteria</taxon>
        <taxon>Dethiobacterales</taxon>
        <taxon>Dethiobacteraceae</taxon>
        <taxon>Dethiobacter</taxon>
    </lineage>
</organism>
<dbReference type="Proteomes" id="UP000006443">
    <property type="component" value="Unassembled WGS sequence"/>
</dbReference>
<dbReference type="NCBIfam" id="TIGR00762">
    <property type="entry name" value="DegV"/>
    <property type="match status" value="1"/>
</dbReference>
<reference evidence="2 3" key="1">
    <citation type="submission" date="2009-02" db="EMBL/GenBank/DDBJ databases">
        <title>Sequencing of the draft genome and assembly of Dethiobacter alkaliphilus AHT 1.</title>
        <authorList>
            <consortium name="US DOE Joint Genome Institute (JGI-PGF)"/>
            <person name="Lucas S."/>
            <person name="Copeland A."/>
            <person name="Lapidus A."/>
            <person name="Glavina del Rio T."/>
            <person name="Dalin E."/>
            <person name="Tice H."/>
            <person name="Bruce D."/>
            <person name="Goodwin L."/>
            <person name="Pitluck S."/>
            <person name="Larimer F."/>
            <person name="Land M.L."/>
            <person name="Hauser L."/>
            <person name="Muyzer G."/>
        </authorList>
    </citation>
    <scope>NUCLEOTIDE SEQUENCE [LARGE SCALE GENOMIC DNA]</scope>
    <source>
        <strain evidence="2 3">AHT 1</strain>
    </source>
</reference>
<dbReference type="PANTHER" id="PTHR33434">
    <property type="entry name" value="DEGV DOMAIN-CONTAINING PROTEIN DR_1986-RELATED"/>
    <property type="match status" value="1"/>
</dbReference>
<keyword evidence="3" id="KW-1185">Reference proteome</keyword>
<name>C0GEE1_DETAL</name>
<sequence>MKNIALVTDSTADLTTAMKEEFNAHVIPLKIVFAHQEYIDGELTAEDFYQKLATAQELPRSSQPSPADFTALYQQLLKQYDEVISIHLSSALSGTVNAARVAAETLQDKIHVVDSKNISLGIGLMVKEAARCIHEGMDTPQILTRISEARKSIETMFTLNTLEYLQKGGRIGKVSGLVGSLLNIKPVVRVNEEGIYVPAGKARSQDKALDQIANKLKEIVGNRSVKSLAIAHGDALDAANKLKSIMENTCGVPATIFTQVSAVIGVHTGPGTVGAAIHFE</sequence>
<dbReference type="Gene3D" id="3.30.1180.10">
    <property type="match status" value="1"/>
</dbReference>
<dbReference type="PROSITE" id="PS51482">
    <property type="entry name" value="DEGV"/>
    <property type="match status" value="1"/>
</dbReference>
<dbReference type="InterPro" id="IPR050270">
    <property type="entry name" value="DegV_domain_contain"/>
</dbReference>
<proteinExistence type="predicted"/>
<dbReference type="InterPro" id="IPR043168">
    <property type="entry name" value="DegV_C"/>
</dbReference>
<dbReference type="GO" id="GO:0008289">
    <property type="term" value="F:lipid binding"/>
    <property type="evidence" value="ECO:0007669"/>
    <property type="project" value="UniProtKB-KW"/>
</dbReference>
<evidence type="ECO:0000313" key="3">
    <source>
        <dbReference type="Proteomes" id="UP000006443"/>
    </source>
</evidence>
<protein>
    <submittedName>
        <fullName evidence="2">DegV family protein</fullName>
    </submittedName>
</protein>
<dbReference type="InterPro" id="IPR003797">
    <property type="entry name" value="DegV"/>
</dbReference>
<dbReference type="OrthoDB" id="9781230at2"/>
<evidence type="ECO:0000256" key="1">
    <source>
        <dbReference type="ARBA" id="ARBA00023121"/>
    </source>
</evidence>